<sequence length="137" mass="14183">MRRAAAGAAVPLALVVAACAGGTSLKDAALGTWDCTVTDGARSLSSTVTVGDGIYEVSRGGDGVPHSGTWELDGGTLRVEGDDGPYTADGLPSDVAESMGLKFGEGEKPELSPWSVRWKDGTVRFPYHGLTVKCRKV</sequence>
<keyword evidence="1" id="KW-0732">Signal</keyword>
<accession>A0A8H1QPB2</accession>
<dbReference type="Proteomes" id="UP000298111">
    <property type="component" value="Unassembled WGS sequence"/>
</dbReference>
<dbReference type="EMBL" id="RCIY01000103">
    <property type="protein sequence ID" value="TGG76676.1"/>
    <property type="molecule type" value="Genomic_DNA"/>
</dbReference>
<gene>
    <name evidence="2" type="ORF">D8771_29280</name>
</gene>
<organism evidence="2 3">
    <name type="scientific">Streptomyces albus</name>
    <dbReference type="NCBI Taxonomy" id="1888"/>
    <lineage>
        <taxon>Bacteria</taxon>
        <taxon>Bacillati</taxon>
        <taxon>Actinomycetota</taxon>
        <taxon>Actinomycetes</taxon>
        <taxon>Kitasatosporales</taxon>
        <taxon>Streptomycetaceae</taxon>
        <taxon>Streptomyces</taxon>
    </lineage>
</organism>
<feature type="chain" id="PRO_5038383225" description="Lipoprotein" evidence="1">
    <location>
        <begin position="21"/>
        <end position="137"/>
    </location>
</feature>
<name>A0A8H1QPB2_9ACTN</name>
<evidence type="ECO:0000313" key="3">
    <source>
        <dbReference type="Proteomes" id="UP000298111"/>
    </source>
</evidence>
<protein>
    <recommendedName>
        <fullName evidence="4">Lipoprotein</fullName>
    </recommendedName>
</protein>
<comment type="caution">
    <text evidence="2">The sequence shown here is derived from an EMBL/GenBank/DDBJ whole genome shotgun (WGS) entry which is preliminary data.</text>
</comment>
<proteinExistence type="predicted"/>
<reference evidence="2 3" key="1">
    <citation type="submission" date="2018-10" db="EMBL/GenBank/DDBJ databases">
        <title>Isolation of pseudouridimycin from Streptomyces albus DSM 40763.</title>
        <authorList>
            <person name="Rosenqvist P."/>
            <person name="Metsae-Ketelae M."/>
            <person name="Virta P."/>
        </authorList>
    </citation>
    <scope>NUCLEOTIDE SEQUENCE [LARGE SCALE GENOMIC DNA]</scope>
    <source>
        <strain evidence="2 3">DSM 40763</strain>
    </source>
</reference>
<feature type="signal peptide" evidence="1">
    <location>
        <begin position="1"/>
        <end position="20"/>
    </location>
</feature>
<evidence type="ECO:0000313" key="2">
    <source>
        <dbReference type="EMBL" id="TGG76676.1"/>
    </source>
</evidence>
<dbReference type="AlphaFoldDB" id="A0A8H1QPB2"/>
<dbReference type="PROSITE" id="PS51257">
    <property type="entry name" value="PROKAR_LIPOPROTEIN"/>
    <property type="match status" value="1"/>
</dbReference>
<evidence type="ECO:0008006" key="4">
    <source>
        <dbReference type="Google" id="ProtNLM"/>
    </source>
</evidence>
<evidence type="ECO:0000256" key="1">
    <source>
        <dbReference type="SAM" id="SignalP"/>
    </source>
</evidence>